<dbReference type="Proteomes" id="UP001295684">
    <property type="component" value="Unassembled WGS sequence"/>
</dbReference>
<dbReference type="AlphaFoldDB" id="A0AAD1Y7C2"/>
<dbReference type="EMBL" id="CAMPGE010028184">
    <property type="protein sequence ID" value="CAI2385735.1"/>
    <property type="molecule type" value="Genomic_DNA"/>
</dbReference>
<sequence>MIDNLSHSYGKSSARNSNKGTQKPNFSNSLNEHTFFREDGSCGRKGQPSQLDTSSTLQRLGLNREHYCGNSEDLQLKQDSNEQMRFSFSVPQDIEEDLIIFKGNYDTDNYHTPQLAPLDPKSQDNCYRNTKNVQNQPLGQASECLNNDLTIKLSSLSSSSSKNGRKFDRELPENIMHDIEDIGEIFPIDHSPKELSYNSTDTDVEQSLLDIFNKRVSNTHALEDNQNHDENVPEEETEKDINRHDIQYLGYAPEVIQMNTNSDVDKSINASNHKHHCNPCSASSKQHGLGRHRLVYKQKSTLNADLSVVTNTCGSHQNHLHSQQEQRRRRNKAVKDYFATESFVRRNSTRKVRQRVKINGHQKAKYCNSIQKDECSRFREVMEAERLAIKHLPKMSRSPQRMHSSCNSVSWNTNSQMARPPYARNLSHKFDLNPSHSHLNGSKPSLSRNYSLNTLHKDHLISASLSTLPQHQHTFSSKYIAHNLLLNS</sequence>
<comment type="caution">
    <text evidence="2">The sequence shown here is derived from an EMBL/GenBank/DDBJ whole genome shotgun (WGS) entry which is preliminary data.</text>
</comment>
<feature type="region of interest" description="Disordered" evidence="1">
    <location>
        <begin position="221"/>
        <end position="241"/>
    </location>
</feature>
<accession>A0AAD1Y7C2</accession>
<organism evidence="2 3">
    <name type="scientific">Euplotes crassus</name>
    <dbReference type="NCBI Taxonomy" id="5936"/>
    <lineage>
        <taxon>Eukaryota</taxon>
        <taxon>Sar</taxon>
        <taxon>Alveolata</taxon>
        <taxon>Ciliophora</taxon>
        <taxon>Intramacronucleata</taxon>
        <taxon>Spirotrichea</taxon>
        <taxon>Hypotrichia</taxon>
        <taxon>Euplotida</taxon>
        <taxon>Euplotidae</taxon>
        <taxon>Moneuplotes</taxon>
    </lineage>
</organism>
<protein>
    <submittedName>
        <fullName evidence="2">Uncharacterized protein</fullName>
    </submittedName>
</protein>
<evidence type="ECO:0000256" key="1">
    <source>
        <dbReference type="SAM" id="MobiDB-lite"/>
    </source>
</evidence>
<keyword evidence="3" id="KW-1185">Reference proteome</keyword>
<gene>
    <name evidence="2" type="ORF">ECRASSUSDP1_LOCUS27317</name>
</gene>
<feature type="compositionally biased region" description="Basic and acidic residues" evidence="1">
    <location>
        <begin position="221"/>
        <end position="231"/>
    </location>
</feature>
<feature type="region of interest" description="Disordered" evidence="1">
    <location>
        <begin position="1"/>
        <end position="29"/>
    </location>
</feature>
<reference evidence="2" key="1">
    <citation type="submission" date="2023-07" db="EMBL/GenBank/DDBJ databases">
        <authorList>
            <consortium name="AG Swart"/>
            <person name="Singh M."/>
            <person name="Singh A."/>
            <person name="Seah K."/>
            <person name="Emmerich C."/>
        </authorList>
    </citation>
    <scope>NUCLEOTIDE SEQUENCE</scope>
    <source>
        <strain evidence="2">DP1</strain>
    </source>
</reference>
<evidence type="ECO:0000313" key="3">
    <source>
        <dbReference type="Proteomes" id="UP001295684"/>
    </source>
</evidence>
<proteinExistence type="predicted"/>
<name>A0AAD1Y7C2_EUPCR</name>
<evidence type="ECO:0000313" key="2">
    <source>
        <dbReference type="EMBL" id="CAI2385735.1"/>
    </source>
</evidence>